<dbReference type="Gene3D" id="2.30.30.40">
    <property type="entry name" value="SH3 Domains"/>
    <property type="match status" value="1"/>
</dbReference>
<dbReference type="InterPro" id="IPR002545">
    <property type="entry name" value="CheW-lke_dom"/>
</dbReference>
<dbReference type="PANTHER" id="PTHR22617">
    <property type="entry name" value="CHEMOTAXIS SENSOR HISTIDINE KINASE-RELATED"/>
    <property type="match status" value="1"/>
</dbReference>
<name>A0A0H5E7H7_9BACT</name>
<feature type="domain" description="CheW-like" evidence="1">
    <location>
        <begin position="29"/>
        <end position="172"/>
    </location>
</feature>
<dbReference type="InterPro" id="IPR036061">
    <property type="entry name" value="CheW-like_dom_sf"/>
</dbReference>
<dbReference type="SUPFAM" id="SSF50341">
    <property type="entry name" value="CheW-like"/>
    <property type="match status" value="1"/>
</dbReference>
<proteinExistence type="predicted"/>
<dbReference type="Gene3D" id="2.40.50.180">
    <property type="entry name" value="CheA-289, Domain 4"/>
    <property type="match status" value="1"/>
</dbReference>
<dbReference type="InterPro" id="IPR039315">
    <property type="entry name" value="CheW"/>
</dbReference>
<dbReference type="PROSITE" id="PS50851">
    <property type="entry name" value="CHEW"/>
    <property type="match status" value="1"/>
</dbReference>
<dbReference type="GO" id="GO:0006935">
    <property type="term" value="P:chemotaxis"/>
    <property type="evidence" value="ECO:0007669"/>
    <property type="project" value="InterPro"/>
</dbReference>
<evidence type="ECO:0000313" key="2">
    <source>
        <dbReference type="EMBL" id="CRX39295.1"/>
    </source>
</evidence>
<dbReference type="OrthoDB" id="9794382at2"/>
<dbReference type="AlphaFoldDB" id="A0A0H5E7H7"/>
<keyword evidence="3" id="KW-1185">Reference proteome</keyword>
<protein>
    <submittedName>
        <fullName evidence="2">Chemotaxis protein CheW</fullName>
    </submittedName>
</protein>
<evidence type="ECO:0000259" key="1">
    <source>
        <dbReference type="PROSITE" id="PS50851"/>
    </source>
</evidence>
<dbReference type="GO" id="GO:0007165">
    <property type="term" value="P:signal transduction"/>
    <property type="evidence" value="ECO:0007669"/>
    <property type="project" value="InterPro"/>
</dbReference>
<dbReference type="GO" id="GO:0005829">
    <property type="term" value="C:cytosol"/>
    <property type="evidence" value="ECO:0007669"/>
    <property type="project" value="TreeGrafter"/>
</dbReference>
<reference evidence="3" key="1">
    <citation type="submission" date="2015-06" db="EMBL/GenBank/DDBJ databases">
        <authorList>
            <person name="Bertelli C."/>
        </authorList>
    </citation>
    <scope>NUCLEOTIDE SEQUENCE [LARGE SCALE GENOMIC DNA]</scope>
    <source>
        <strain evidence="3">CRIB-30</strain>
    </source>
</reference>
<accession>A0A0H5E7H7</accession>
<sequence length="174" mass="19269">MSQDKRSLILEERAEKLAKSLEEKKPENVADVLKFQLHQEIFAIEIRYVAEVCFLKEFTPLPCTPAFVYGLMNVRRQVFAIIDLAILFGSQKSTSHKPERVIILKGGNHSFAVCTTAILGVESIPFSLIQPPPPTIAESQSVYLKGITTEGVALLDGASLIDSRQLIVDEEIDG</sequence>
<dbReference type="RefSeq" id="WP_098039166.1">
    <property type="nucleotide sequence ID" value="NZ_CWGJ01000027.1"/>
</dbReference>
<dbReference type="Pfam" id="PF01584">
    <property type="entry name" value="CheW"/>
    <property type="match status" value="1"/>
</dbReference>
<gene>
    <name evidence="2" type="primary">cheW</name>
    <name evidence="2" type="ORF">ELAC_1973</name>
</gene>
<evidence type="ECO:0000313" key="3">
    <source>
        <dbReference type="Proteomes" id="UP000220251"/>
    </source>
</evidence>
<dbReference type="SMART" id="SM00260">
    <property type="entry name" value="CheW"/>
    <property type="match status" value="1"/>
</dbReference>
<dbReference type="PANTHER" id="PTHR22617:SF23">
    <property type="entry name" value="CHEMOTAXIS PROTEIN CHEW"/>
    <property type="match status" value="1"/>
</dbReference>
<organism evidence="2 3">
    <name type="scientific">Estrella lausannensis</name>
    <dbReference type="NCBI Taxonomy" id="483423"/>
    <lineage>
        <taxon>Bacteria</taxon>
        <taxon>Pseudomonadati</taxon>
        <taxon>Chlamydiota</taxon>
        <taxon>Chlamydiia</taxon>
        <taxon>Parachlamydiales</taxon>
        <taxon>Candidatus Criblamydiaceae</taxon>
        <taxon>Estrella</taxon>
    </lineage>
</organism>
<dbReference type="Proteomes" id="UP000220251">
    <property type="component" value="Unassembled WGS sequence"/>
</dbReference>
<dbReference type="EMBL" id="CWGJ01000027">
    <property type="protein sequence ID" value="CRX39295.1"/>
    <property type="molecule type" value="Genomic_DNA"/>
</dbReference>